<evidence type="ECO:0000313" key="10">
    <source>
        <dbReference type="Proteomes" id="UP001208131"/>
    </source>
</evidence>
<name>A0AAE3LHH6_9FIRM</name>
<evidence type="ECO:0000256" key="8">
    <source>
        <dbReference type="ARBA" id="ARBA00023049"/>
    </source>
</evidence>
<dbReference type="PROSITE" id="PS00758">
    <property type="entry name" value="ARGE_DAPE_CPG2_1"/>
    <property type="match status" value="1"/>
</dbReference>
<evidence type="ECO:0000313" key="9">
    <source>
        <dbReference type="EMBL" id="MCU6705674.1"/>
    </source>
</evidence>
<evidence type="ECO:0000256" key="2">
    <source>
        <dbReference type="ARBA" id="ARBA00006247"/>
    </source>
</evidence>
<evidence type="ECO:0000256" key="6">
    <source>
        <dbReference type="ARBA" id="ARBA00022833"/>
    </source>
</evidence>
<reference evidence="9 10" key="1">
    <citation type="journal article" date="2021" name="ISME Commun">
        <title>Automated analysis of genomic sequences facilitates high-throughput and comprehensive description of bacteria.</title>
        <authorList>
            <person name="Hitch T.C.A."/>
        </authorList>
    </citation>
    <scope>NUCLEOTIDE SEQUENCE [LARGE SCALE GENOMIC DNA]</scope>
    <source>
        <strain evidence="9 10">Sanger_31</strain>
    </source>
</reference>
<dbReference type="InterPro" id="IPR010964">
    <property type="entry name" value="M20A_pepV-rel"/>
</dbReference>
<keyword evidence="6" id="KW-0862">Zinc</keyword>
<comment type="cofactor">
    <cofactor evidence="1">
        <name>Zn(2+)</name>
        <dbReference type="ChEBI" id="CHEBI:29105"/>
    </cofactor>
</comment>
<dbReference type="PANTHER" id="PTHR43808">
    <property type="entry name" value="ACETYLORNITHINE DEACETYLASE"/>
    <property type="match status" value="1"/>
</dbReference>
<dbReference type="SUPFAM" id="SSF53187">
    <property type="entry name" value="Zn-dependent exopeptidases"/>
    <property type="match status" value="1"/>
</dbReference>
<evidence type="ECO:0000256" key="4">
    <source>
        <dbReference type="ARBA" id="ARBA00022723"/>
    </source>
</evidence>
<gene>
    <name evidence="9" type="ORF">OCV57_07020</name>
</gene>
<dbReference type="Pfam" id="PF01546">
    <property type="entry name" value="Peptidase_M20"/>
    <property type="match status" value="1"/>
</dbReference>
<accession>A0AAE3LHH6</accession>
<keyword evidence="8" id="KW-0482">Metalloprotease</keyword>
<keyword evidence="5 9" id="KW-0378">Hydrolase</keyword>
<comment type="caution">
    <text evidence="9">The sequence shown here is derived from an EMBL/GenBank/DDBJ whole genome shotgun (WGS) entry which is preliminary data.</text>
</comment>
<proteinExistence type="inferred from homology"/>
<dbReference type="InterPro" id="IPR002933">
    <property type="entry name" value="Peptidase_M20"/>
</dbReference>
<sequence>MYQKQFAEYFDKHMEEILRDLDEIIFIESVGDINAPVKPFGEGSRKALNWGKAYLEKLGMTTKDFDGYAVHGDFYQNGECKLAVLSHLDTVPAGEGWSYPPFKLTKADGKLFGRGTIDDKGPSVAVLWAVKAIKELNIPIKKNFRVIFGGNEEGGCEDMEYYESKQPFPEMVFTPDGSFPVLNCEKGMVHLTFSAEFSDDKIAEIKGGSVINAIPDKCIVKFADDSEKVIRGKSSHGSRPENGDNAVTKFVAEYKNENALLGGLAELFPHGECNGKSCGLGFSDDVSGEMTCALTILKTEGSRLHGGIDIRFPIDKTLAEISGIITSALESKGFKVDELDGMEPHYVDENSEFVQTLLRVYEKVKGEKGKCIAEGGITYVHNTKGGVAFGAEFPEENNNMHGADEHISMETFKINLNMYANAIAELCGE</sequence>
<dbReference type="GO" id="GO:0008237">
    <property type="term" value="F:metallopeptidase activity"/>
    <property type="evidence" value="ECO:0007669"/>
    <property type="project" value="UniProtKB-KW"/>
</dbReference>
<evidence type="ECO:0000256" key="5">
    <source>
        <dbReference type="ARBA" id="ARBA00022801"/>
    </source>
</evidence>
<dbReference type="EC" id="3.4.13.-" evidence="9"/>
<protein>
    <submittedName>
        <fullName evidence="9">Sapep family Mn(2+)-dependent dipeptidase</fullName>
        <ecNumber evidence="9">3.4.13.-</ecNumber>
    </submittedName>
</protein>
<dbReference type="InterPro" id="IPR036264">
    <property type="entry name" value="Bact_exopeptidase_dim_dom"/>
</dbReference>
<dbReference type="GO" id="GO:0008777">
    <property type="term" value="F:acetylornithine deacetylase activity"/>
    <property type="evidence" value="ECO:0007669"/>
    <property type="project" value="TreeGrafter"/>
</dbReference>
<dbReference type="Gene3D" id="3.40.630.10">
    <property type="entry name" value="Zn peptidases"/>
    <property type="match status" value="2"/>
</dbReference>
<dbReference type="GO" id="GO:0008270">
    <property type="term" value="F:zinc ion binding"/>
    <property type="evidence" value="ECO:0007669"/>
    <property type="project" value="InterPro"/>
</dbReference>
<dbReference type="PANTHER" id="PTHR43808:SF31">
    <property type="entry name" value="N-ACETYL-L-CITRULLINE DEACETYLASE"/>
    <property type="match status" value="1"/>
</dbReference>
<comment type="similarity">
    <text evidence="2">Belongs to the peptidase M20A family.</text>
</comment>
<dbReference type="InterPro" id="IPR050072">
    <property type="entry name" value="Peptidase_M20A"/>
</dbReference>
<dbReference type="EMBL" id="JAOQJZ010000006">
    <property type="protein sequence ID" value="MCU6705674.1"/>
    <property type="molecule type" value="Genomic_DNA"/>
</dbReference>
<dbReference type="Proteomes" id="UP001208131">
    <property type="component" value="Unassembled WGS sequence"/>
</dbReference>
<dbReference type="GO" id="GO:0006508">
    <property type="term" value="P:proteolysis"/>
    <property type="evidence" value="ECO:0007669"/>
    <property type="project" value="UniProtKB-KW"/>
</dbReference>
<dbReference type="InterPro" id="IPR001261">
    <property type="entry name" value="ArgE/DapE_CS"/>
</dbReference>
<keyword evidence="3" id="KW-0645">Protease</keyword>
<keyword evidence="7 9" id="KW-0224">Dipeptidase</keyword>
<dbReference type="NCBIfam" id="TIGR01887">
    <property type="entry name" value="dipeptidaselike"/>
    <property type="match status" value="1"/>
</dbReference>
<keyword evidence="4" id="KW-0479">Metal-binding</keyword>
<dbReference type="AlphaFoldDB" id="A0AAE3LHH6"/>
<dbReference type="SUPFAM" id="SSF55031">
    <property type="entry name" value="Bacterial exopeptidase dimerisation domain"/>
    <property type="match status" value="1"/>
</dbReference>
<dbReference type="RefSeq" id="WP_267300957.1">
    <property type="nucleotide sequence ID" value="NZ_JAOQJZ010000006.1"/>
</dbReference>
<organism evidence="9 10">
    <name type="scientific">Hominimerdicola aceti</name>
    <dbReference type="NCBI Taxonomy" id="2981726"/>
    <lineage>
        <taxon>Bacteria</taxon>
        <taxon>Bacillati</taxon>
        <taxon>Bacillota</taxon>
        <taxon>Clostridia</taxon>
        <taxon>Eubacteriales</taxon>
        <taxon>Oscillospiraceae</taxon>
        <taxon>Hominimerdicola</taxon>
    </lineage>
</organism>
<dbReference type="GO" id="GO:0006526">
    <property type="term" value="P:L-arginine biosynthetic process"/>
    <property type="evidence" value="ECO:0007669"/>
    <property type="project" value="TreeGrafter"/>
</dbReference>
<dbReference type="GO" id="GO:0016805">
    <property type="term" value="F:dipeptidase activity"/>
    <property type="evidence" value="ECO:0007669"/>
    <property type="project" value="UniProtKB-KW"/>
</dbReference>
<evidence type="ECO:0000256" key="3">
    <source>
        <dbReference type="ARBA" id="ARBA00022670"/>
    </source>
</evidence>
<evidence type="ECO:0000256" key="7">
    <source>
        <dbReference type="ARBA" id="ARBA00022997"/>
    </source>
</evidence>
<evidence type="ECO:0000256" key="1">
    <source>
        <dbReference type="ARBA" id="ARBA00001947"/>
    </source>
</evidence>
<keyword evidence="10" id="KW-1185">Reference proteome</keyword>